<reference evidence="1" key="1">
    <citation type="submission" date="2022-04" db="EMBL/GenBank/DDBJ databases">
        <title>Genome of the entomopathogenic fungus Entomophthora muscae.</title>
        <authorList>
            <person name="Elya C."/>
            <person name="Lovett B.R."/>
            <person name="Lee E."/>
            <person name="Macias A.M."/>
            <person name="Hajek A.E."/>
            <person name="De Bivort B.L."/>
            <person name="Kasson M.T."/>
            <person name="De Fine Licht H.H."/>
            <person name="Stajich J.E."/>
        </authorList>
    </citation>
    <scope>NUCLEOTIDE SEQUENCE</scope>
    <source>
        <strain evidence="1">Berkeley</strain>
    </source>
</reference>
<name>A0ACC2SWQ0_9FUNG</name>
<dbReference type="Proteomes" id="UP001165960">
    <property type="component" value="Unassembled WGS sequence"/>
</dbReference>
<evidence type="ECO:0000313" key="2">
    <source>
        <dbReference type="Proteomes" id="UP001165960"/>
    </source>
</evidence>
<keyword evidence="2" id="KW-1185">Reference proteome</keyword>
<organism evidence="1 2">
    <name type="scientific">Entomophthora muscae</name>
    <dbReference type="NCBI Taxonomy" id="34485"/>
    <lineage>
        <taxon>Eukaryota</taxon>
        <taxon>Fungi</taxon>
        <taxon>Fungi incertae sedis</taxon>
        <taxon>Zoopagomycota</taxon>
        <taxon>Entomophthoromycotina</taxon>
        <taxon>Entomophthoromycetes</taxon>
        <taxon>Entomophthorales</taxon>
        <taxon>Entomophthoraceae</taxon>
        <taxon>Entomophthora</taxon>
    </lineage>
</organism>
<comment type="caution">
    <text evidence="1">The sequence shown here is derived from an EMBL/GenBank/DDBJ whole genome shotgun (WGS) entry which is preliminary data.</text>
</comment>
<evidence type="ECO:0000313" key="1">
    <source>
        <dbReference type="EMBL" id="KAJ9066702.1"/>
    </source>
</evidence>
<dbReference type="EMBL" id="QTSX02004280">
    <property type="protein sequence ID" value="KAJ9066702.1"/>
    <property type="molecule type" value="Genomic_DNA"/>
</dbReference>
<accession>A0ACC2SWQ0</accession>
<protein>
    <submittedName>
        <fullName evidence="1">Uncharacterized protein</fullName>
    </submittedName>
</protein>
<proteinExistence type="predicted"/>
<sequence length="61" mass="7212">MSLVVYNSVYYIPIYFAGNFGHYNVLVKVVCWVMTIHLIVKALTRYHFTNLLPYMAQSFNF</sequence>
<gene>
    <name evidence="1" type="ORF">DSO57_1006925</name>
</gene>